<evidence type="ECO:0000313" key="1">
    <source>
        <dbReference type="EMBL" id="KAJ8669675.1"/>
    </source>
</evidence>
<dbReference type="Proteomes" id="UP001239111">
    <property type="component" value="Chromosome 3"/>
</dbReference>
<evidence type="ECO:0000313" key="2">
    <source>
        <dbReference type="Proteomes" id="UP001239111"/>
    </source>
</evidence>
<reference evidence="1" key="1">
    <citation type="submission" date="2023-04" db="EMBL/GenBank/DDBJ databases">
        <title>A chromosome-level genome assembly of the parasitoid wasp Eretmocerus hayati.</title>
        <authorList>
            <person name="Zhong Y."/>
            <person name="Liu S."/>
            <person name="Liu Y."/>
        </authorList>
    </citation>
    <scope>NUCLEOTIDE SEQUENCE</scope>
    <source>
        <strain evidence="1">ZJU_SS_LIU_2023</strain>
    </source>
</reference>
<proteinExistence type="predicted"/>
<keyword evidence="2" id="KW-1185">Reference proteome</keyword>
<comment type="caution">
    <text evidence="1">The sequence shown here is derived from an EMBL/GenBank/DDBJ whole genome shotgun (WGS) entry which is preliminary data.</text>
</comment>
<gene>
    <name evidence="1" type="ORF">QAD02_000934</name>
</gene>
<sequence length="404" mass="46535">MSRSTQKLFNCFIKMNQLHMLSMYYQQESSVESQSKRSKREIRTVEFQLDGEKHRLHLSPIEHDVAPKGIPIWTVKTDYRKPSFRSYDQIHPENIGLNGLFYQDTNKSAVLWAYYKDNYIYYDGLFGESKNAKRVRSELEKWWTPRKNSVNNYANFGANENDIIHDSKTPNYAYEKLAEPLSIMYPKLLVVVEYNYFKALGNNITETVRYISTLWNAINLKYSRITSLEIKIMITGIIIQQDPTALRFIHDSCNNTDEGVKLSSHKMLNLGADYFRMDFNNEVNFKNYDSVIVMTNLNAGSIAGQAFLGKICDKYNNVAFVGDDTTYFGVNTGAHELGHLLSLPHDKTASSKDCDYLPSPGVATIMAPFVPWVDRFIWSECSEKRLKIFAGSTASECTKYTRRN</sequence>
<accession>A0ACC2NJF1</accession>
<organism evidence="1 2">
    <name type="scientific">Eretmocerus hayati</name>
    <dbReference type="NCBI Taxonomy" id="131215"/>
    <lineage>
        <taxon>Eukaryota</taxon>
        <taxon>Metazoa</taxon>
        <taxon>Ecdysozoa</taxon>
        <taxon>Arthropoda</taxon>
        <taxon>Hexapoda</taxon>
        <taxon>Insecta</taxon>
        <taxon>Pterygota</taxon>
        <taxon>Neoptera</taxon>
        <taxon>Endopterygota</taxon>
        <taxon>Hymenoptera</taxon>
        <taxon>Apocrita</taxon>
        <taxon>Proctotrupomorpha</taxon>
        <taxon>Chalcidoidea</taxon>
        <taxon>Aphelinidae</taxon>
        <taxon>Aphelininae</taxon>
        <taxon>Eretmocerus</taxon>
    </lineage>
</organism>
<dbReference type="EMBL" id="CM056743">
    <property type="protein sequence ID" value="KAJ8669675.1"/>
    <property type="molecule type" value="Genomic_DNA"/>
</dbReference>
<protein>
    <submittedName>
        <fullName evidence="1">Uncharacterized protein</fullName>
    </submittedName>
</protein>
<name>A0ACC2NJF1_9HYME</name>